<dbReference type="RefSeq" id="XP_024732395.1">
    <property type="nucleotide sequence ID" value="XM_024883637.1"/>
</dbReference>
<dbReference type="OrthoDB" id="3454602at2759"/>
<dbReference type="AlphaFoldDB" id="A0A2J6SXL4"/>
<gene>
    <name evidence="1" type="ORF">K444DRAFT_633625</name>
</gene>
<name>A0A2J6SXL4_9HELO</name>
<dbReference type="GeneID" id="36591714"/>
<dbReference type="InParanoid" id="A0A2J6SXL4"/>
<accession>A0A2J6SXL4</accession>
<keyword evidence="2" id="KW-1185">Reference proteome</keyword>
<protein>
    <submittedName>
        <fullName evidence="1">Uncharacterized protein</fullName>
    </submittedName>
</protein>
<reference evidence="1 2" key="1">
    <citation type="submission" date="2016-04" db="EMBL/GenBank/DDBJ databases">
        <title>A degradative enzymes factory behind the ericoid mycorrhizal symbiosis.</title>
        <authorList>
            <consortium name="DOE Joint Genome Institute"/>
            <person name="Martino E."/>
            <person name="Morin E."/>
            <person name="Grelet G."/>
            <person name="Kuo A."/>
            <person name="Kohler A."/>
            <person name="Daghino S."/>
            <person name="Barry K."/>
            <person name="Choi C."/>
            <person name="Cichocki N."/>
            <person name="Clum A."/>
            <person name="Copeland A."/>
            <person name="Hainaut M."/>
            <person name="Haridas S."/>
            <person name="Labutti K."/>
            <person name="Lindquist E."/>
            <person name="Lipzen A."/>
            <person name="Khouja H.-R."/>
            <person name="Murat C."/>
            <person name="Ohm R."/>
            <person name="Olson A."/>
            <person name="Spatafora J."/>
            <person name="Veneault-Fourrey C."/>
            <person name="Henrissat B."/>
            <person name="Grigoriev I."/>
            <person name="Martin F."/>
            <person name="Perotto S."/>
        </authorList>
    </citation>
    <scope>NUCLEOTIDE SEQUENCE [LARGE SCALE GENOMIC DNA]</scope>
    <source>
        <strain evidence="1 2">E</strain>
    </source>
</reference>
<dbReference type="EMBL" id="KZ613855">
    <property type="protein sequence ID" value="PMD55491.1"/>
    <property type="molecule type" value="Genomic_DNA"/>
</dbReference>
<evidence type="ECO:0000313" key="1">
    <source>
        <dbReference type="EMBL" id="PMD55491.1"/>
    </source>
</evidence>
<sequence length="176" mass="20297">MAALSETIRTVENRLVRLVNEAIKYKFGVNGKDRRIRPADLVIDPSVSIQTYYFRDKAVYNKGPWKDFVNYNTSGKLPPNTIVQKLFLDIDKAVIDGDIIVKLVDTPGQAIDWDNLREWHYYSPGIKFNNEFDHSLSWESGNKDVRMGYYVYINYSKGNDCEGNENGEDNKDNKSD</sequence>
<evidence type="ECO:0000313" key="2">
    <source>
        <dbReference type="Proteomes" id="UP000235371"/>
    </source>
</evidence>
<proteinExistence type="predicted"/>
<organism evidence="1 2">
    <name type="scientific">Hyaloscypha bicolor E</name>
    <dbReference type="NCBI Taxonomy" id="1095630"/>
    <lineage>
        <taxon>Eukaryota</taxon>
        <taxon>Fungi</taxon>
        <taxon>Dikarya</taxon>
        <taxon>Ascomycota</taxon>
        <taxon>Pezizomycotina</taxon>
        <taxon>Leotiomycetes</taxon>
        <taxon>Helotiales</taxon>
        <taxon>Hyaloscyphaceae</taxon>
        <taxon>Hyaloscypha</taxon>
        <taxon>Hyaloscypha bicolor</taxon>
    </lineage>
</organism>
<dbReference type="Proteomes" id="UP000235371">
    <property type="component" value="Unassembled WGS sequence"/>
</dbReference>